<proteinExistence type="predicted"/>
<evidence type="ECO:0000256" key="1">
    <source>
        <dbReference type="SAM" id="Coils"/>
    </source>
</evidence>
<comment type="caution">
    <text evidence="3">The sequence shown here is derived from an EMBL/GenBank/DDBJ whole genome shotgun (WGS) entry which is preliminary data.</text>
</comment>
<feature type="region of interest" description="Disordered" evidence="2">
    <location>
        <begin position="1"/>
        <end position="67"/>
    </location>
</feature>
<name>A0A9Q1GW45_9CARY</name>
<dbReference type="EMBL" id="JAKOGI010001062">
    <property type="protein sequence ID" value="KAJ8428036.1"/>
    <property type="molecule type" value="Genomic_DNA"/>
</dbReference>
<keyword evidence="4" id="KW-1185">Reference proteome</keyword>
<dbReference type="Proteomes" id="UP001153076">
    <property type="component" value="Unassembled WGS sequence"/>
</dbReference>
<evidence type="ECO:0000313" key="4">
    <source>
        <dbReference type="Proteomes" id="UP001153076"/>
    </source>
</evidence>
<dbReference type="PANTHER" id="PTHR46629">
    <property type="entry name" value="OS01G0917900 PROTEIN"/>
    <property type="match status" value="1"/>
</dbReference>
<evidence type="ECO:0000256" key="2">
    <source>
        <dbReference type="SAM" id="MobiDB-lite"/>
    </source>
</evidence>
<organism evidence="3 4">
    <name type="scientific">Carnegiea gigantea</name>
    <dbReference type="NCBI Taxonomy" id="171969"/>
    <lineage>
        <taxon>Eukaryota</taxon>
        <taxon>Viridiplantae</taxon>
        <taxon>Streptophyta</taxon>
        <taxon>Embryophyta</taxon>
        <taxon>Tracheophyta</taxon>
        <taxon>Spermatophyta</taxon>
        <taxon>Magnoliopsida</taxon>
        <taxon>eudicotyledons</taxon>
        <taxon>Gunneridae</taxon>
        <taxon>Pentapetalae</taxon>
        <taxon>Caryophyllales</taxon>
        <taxon>Cactineae</taxon>
        <taxon>Cactaceae</taxon>
        <taxon>Cactoideae</taxon>
        <taxon>Echinocereeae</taxon>
        <taxon>Carnegiea</taxon>
    </lineage>
</organism>
<dbReference type="AlphaFoldDB" id="A0A9Q1GW45"/>
<evidence type="ECO:0000313" key="3">
    <source>
        <dbReference type="EMBL" id="KAJ8428036.1"/>
    </source>
</evidence>
<accession>A0A9Q1GW45</accession>
<feature type="compositionally biased region" description="Basic and acidic residues" evidence="2">
    <location>
        <begin position="44"/>
        <end position="61"/>
    </location>
</feature>
<reference evidence="3" key="1">
    <citation type="submission" date="2022-04" db="EMBL/GenBank/DDBJ databases">
        <title>Carnegiea gigantea Genome sequencing and assembly v2.</title>
        <authorList>
            <person name="Copetti D."/>
            <person name="Sanderson M.J."/>
            <person name="Burquez A."/>
            <person name="Wojciechowski M.F."/>
        </authorList>
    </citation>
    <scope>NUCLEOTIDE SEQUENCE</scope>
    <source>
        <strain evidence="3">SGP5-SGP5p</strain>
        <tissue evidence="3">Aerial part</tissue>
    </source>
</reference>
<feature type="coiled-coil region" evidence="1">
    <location>
        <begin position="144"/>
        <end position="171"/>
    </location>
</feature>
<sequence>MSVRNEDSRFLLGTPISDERERERERERDASASRRFRTLLHLLSSDKSDDGHGDGDDDRSSGRRRAVKERVGFTLTGCCGCPTWPRRGSPSPSPSPPPPENNNEVVVSIELQENGNAPGGMNLAEALAAEREFRLPAAAETPERVSLMRLLEMAERERQEEEEEEEEEEVDVGGNDRVCCVCMTLAVTMFSSEWPQSKVEWVRLWLGMELTGFVSQ</sequence>
<feature type="compositionally biased region" description="Basic and acidic residues" evidence="2">
    <location>
        <begin position="17"/>
        <end position="32"/>
    </location>
</feature>
<keyword evidence="1" id="KW-0175">Coiled coil</keyword>
<gene>
    <name evidence="3" type="ORF">Cgig2_027642</name>
</gene>
<protein>
    <submittedName>
        <fullName evidence="3">Uncharacterized protein</fullName>
    </submittedName>
</protein>